<dbReference type="PROSITE" id="PS51686">
    <property type="entry name" value="SAM_MT_RSMB_NOP"/>
    <property type="match status" value="1"/>
</dbReference>
<feature type="binding site" evidence="7">
    <location>
        <position position="130"/>
    </location>
    <ligand>
        <name>S-adenosyl-L-methionine</name>
        <dbReference type="ChEBI" id="CHEBI:59789"/>
    </ligand>
</feature>
<keyword evidence="2" id="KW-0963">Cytoplasm</keyword>
<name>A0A1L8CSA0_9THEO</name>
<proteinExistence type="inferred from homology"/>
<dbReference type="Gene3D" id="2.30.130.60">
    <property type="match status" value="1"/>
</dbReference>
<sequence length="450" mass="50960">MLERFYAKYEKLLGEEGKEFKEALKRPPFRGLRINPGKICVKELFNRYGFLEKVPWCSEGFYLPEGLFLGRDPWHLAGAFYLQEPSAMLPVEVLDPKPGEVILDLAAAPGGKATQILSKLGGKGLLVANEINPGRAKILVENLERWGYGNYIVVNEKPNHLEEKFFGYFDRVLVDAPCSGEGMFRKNSDALKEWSEEHVLGCSARQEKLLATAAKLLKEGGVLVYSTCTFNPEENEKVIVAFLRQNPNFVLDEFKLTGISPGIPEWADNFQELRKTYRIWPHRHKGEGHFVARMVKLAGSIAARVKTKSGKNRGKRESLKEFQDFWQEYLNLPVPEVFVKGEKVFLLPEEFPELTGVRVIKAGLQIGEVKKGRFLPSQELAFSILGKNFKRQIEMPQALRAAYLRGESIPVSWEEGWYLVTLDGVGIGFGYVKKGIFKNQLAKYLRGLAL</sequence>
<dbReference type="InterPro" id="IPR031340">
    <property type="entry name" value="RsmF_methylt_CI"/>
</dbReference>
<dbReference type="PANTHER" id="PTHR22807:SF30">
    <property type="entry name" value="28S RRNA (CYTOSINE(4447)-C(5))-METHYLTRANSFERASE-RELATED"/>
    <property type="match status" value="1"/>
</dbReference>
<accession>A0A1L8CSA0</accession>
<comment type="caution">
    <text evidence="9">The sequence shown here is derived from an EMBL/GenBank/DDBJ whole genome shotgun (WGS) entry which is preliminary data.</text>
</comment>
<dbReference type="Pfam" id="PF17126">
    <property type="entry name" value="RsmF_methylt_CI"/>
    <property type="match status" value="1"/>
</dbReference>
<dbReference type="Proteomes" id="UP000187485">
    <property type="component" value="Unassembled WGS sequence"/>
</dbReference>
<dbReference type="InterPro" id="IPR001678">
    <property type="entry name" value="MeTrfase_RsmB-F_NOP2_dom"/>
</dbReference>
<evidence type="ECO:0000256" key="6">
    <source>
        <dbReference type="ARBA" id="ARBA00022884"/>
    </source>
</evidence>
<feature type="binding site" evidence="7">
    <location>
        <position position="175"/>
    </location>
    <ligand>
        <name>S-adenosyl-L-methionine</name>
        <dbReference type="ChEBI" id="CHEBI:59789"/>
    </ligand>
</feature>
<evidence type="ECO:0000313" key="9">
    <source>
        <dbReference type="EMBL" id="GAV21815.1"/>
    </source>
</evidence>
<dbReference type="InterPro" id="IPR027391">
    <property type="entry name" value="Nol1_Nop2_Fmu_2"/>
</dbReference>
<evidence type="ECO:0000256" key="1">
    <source>
        <dbReference type="ARBA" id="ARBA00007494"/>
    </source>
</evidence>
<dbReference type="RefSeq" id="WP_075858266.1">
    <property type="nucleotide sequence ID" value="NZ_BDJK01000006.1"/>
</dbReference>
<keyword evidence="4 7" id="KW-0808">Transferase</keyword>
<feature type="active site" description="Nucleophile" evidence="7">
    <location>
        <position position="228"/>
    </location>
</feature>
<comment type="caution">
    <text evidence="7">Lacks conserved residue(s) required for the propagation of feature annotation.</text>
</comment>
<dbReference type="GO" id="GO:0008173">
    <property type="term" value="F:RNA methyltransferase activity"/>
    <property type="evidence" value="ECO:0007669"/>
    <property type="project" value="InterPro"/>
</dbReference>
<dbReference type="Pfam" id="PF01189">
    <property type="entry name" value="Methyltr_RsmB-F"/>
    <property type="match status" value="1"/>
</dbReference>
<dbReference type="InterPro" id="IPR029063">
    <property type="entry name" value="SAM-dependent_MTases_sf"/>
</dbReference>
<dbReference type="CDD" id="cd21147">
    <property type="entry name" value="RsmF_methylt_CTD1"/>
    <property type="match status" value="1"/>
</dbReference>
<keyword evidence="10" id="KW-1185">Reference proteome</keyword>
<evidence type="ECO:0000256" key="5">
    <source>
        <dbReference type="ARBA" id="ARBA00022691"/>
    </source>
</evidence>
<dbReference type="Gene3D" id="3.40.50.150">
    <property type="entry name" value="Vaccinia Virus protein VP39"/>
    <property type="match status" value="1"/>
</dbReference>
<gene>
    <name evidence="9" type="ORF">cpu_03250</name>
</gene>
<feature type="binding site" evidence="7">
    <location>
        <begin position="106"/>
        <end position="112"/>
    </location>
    <ligand>
        <name>S-adenosyl-L-methionine</name>
        <dbReference type="ChEBI" id="CHEBI:59789"/>
    </ligand>
</feature>
<evidence type="ECO:0000256" key="7">
    <source>
        <dbReference type="PROSITE-ProRule" id="PRU01023"/>
    </source>
</evidence>
<dbReference type="Gene3D" id="3.30.70.1170">
    <property type="entry name" value="Sun protein, domain 3"/>
    <property type="match status" value="1"/>
</dbReference>
<evidence type="ECO:0000256" key="4">
    <source>
        <dbReference type="ARBA" id="ARBA00022679"/>
    </source>
</evidence>
<dbReference type="InterPro" id="IPR031341">
    <property type="entry name" value="Methyltr_RsmF_N"/>
</dbReference>
<dbReference type="InterPro" id="IPR011023">
    <property type="entry name" value="Nop2p"/>
</dbReference>
<dbReference type="GO" id="GO:0001510">
    <property type="term" value="P:RNA methylation"/>
    <property type="evidence" value="ECO:0007669"/>
    <property type="project" value="InterPro"/>
</dbReference>
<organism evidence="9 10">
    <name type="scientific">Carboxydothermus pertinax</name>
    <dbReference type="NCBI Taxonomy" id="870242"/>
    <lineage>
        <taxon>Bacteria</taxon>
        <taxon>Bacillati</taxon>
        <taxon>Bacillota</taxon>
        <taxon>Clostridia</taxon>
        <taxon>Thermoanaerobacterales</taxon>
        <taxon>Thermoanaerobacteraceae</taxon>
        <taxon>Carboxydothermus</taxon>
    </lineage>
</organism>
<dbReference type="InterPro" id="IPR018314">
    <property type="entry name" value="RsmB/NOL1/NOP2-like_CS"/>
</dbReference>
<keyword evidence="6 7" id="KW-0694">RNA-binding</keyword>
<dbReference type="GO" id="GO:0006396">
    <property type="term" value="P:RNA processing"/>
    <property type="evidence" value="ECO:0007669"/>
    <property type="project" value="InterPro"/>
</dbReference>
<dbReference type="Pfam" id="PF13636">
    <property type="entry name" value="Methyltranf_PUA"/>
    <property type="match status" value="1"/>
</dbReference>
<comment type="similarity">
    <text evidence="1 7">Belongs to the class I-like SAM-binding methyltransferase superfamily. RsmB/NOP family.</text>
</comment>
<dbReference type="PANTHER" id="PTHR22807">
    <property type="entry name" value="NOP2 YEAST -RELATED NOL1/NOP2/FMU SUN DOMAIN-CONTAINING"/>
    <property type="match status" value="1"/>
</dbReference>
<dbReference type="EMBL" id="BDJK01000006">
    <property type="protein sequence ID" value="GAV21815.1"/>
    <property type="molecule type" value="Genomic_DNA"/>
</dbReference>
<dbReference type="SUPFAM" id="SSF53335">
    <property type="entry name" value="S-adenosyl-L-methionine-dependent methyltransferases"/>
    <property type="match status" value="1"/>
</dbReference>
<dbReference type="InterPro" id="IPR049560">
    <property type="entry name" value="MeTrfase_RsmB-F_NOP2_cat"/>
</dbReference>
<feature type="domain" description="SAM-dependent MTase RsmB/NOP-type" evidence="8">
    <location>
        <begin position="1"/>
        <end position="297"/>
    </location>
</feature>
<dbReference type="Pfam" id="PF17125">
    <property type="entry name" value="Methyltr_RsmF_N"/>
    <property type="match status" value="1"/>
</dbReference>
<dbReference type="NCBIfam" id="TIGR00446">
    <property type="entry name" value="nop2p"/>
    <property type="match status" value="1"/>
</dbReference>
<dbReference type="PROSITE" id="PS01153">
    <property type="entry name" value="NOL1_NOP2_SUN"/>
    <property type="match status" value="1"/>
</dbReference>
<keyword evidence="3 7" id="KW-0489">Methyltransferase</keyword>
<dbReference type="GO" id="GO:0008757">
    <property type="term" value="F:S-adenosylmethionine-dependent methyltransferase activity"/>
    <property type="evidence" value="ECO:0007669"/>
    <property type="project" value="InterPro"/>
</dbReference>
<evidence type="ECO:0000313" key="10">
    <source>
        <dbReference type="Proteomes" id="UP000187485"/>
    </source>
</evidence>
<reference evidence="10" key="1">
    <citation type="submission" date="2016-12" db="EMBL/GenBank/DDBJ databases">
        <title>Draft Genome Sequences od Carboxydothermus pertinax and islandicus, Hydrogenogenic Carboxydotrophic Bacteria.</title>
        <authorList>
            <person name="Fukuyama Y."/>
            <person name="Ohmae K."/>
            <person name="Yoneda Y."/>
            <person name="Yoshida T."/>
            <person name="Sako Y."/>
        </authorList>
    </citation>
    <scope>NUCLEOTIDE SEQUENCE [LARGE SCALE GENOMIC DNA]</scope>
    <source>
        <strain evidence="10">Ug1</strain>
    </source>
</reference>
<dbReference type="GO" id="GO:0003723">
    <property type="term" value="F:RNA binding"/>
    <property type="evidence" value="ECO:0007669"/>
    <property type="project" value="UniProtKB-UniRule"/>
</dbReference>
<dbReference type="STRING" id="870242.cpu_03250"/>
<evidence type="ECO:0000256" key="2">
    <source>
        <dbReference type="ARBA" id="ARBA00022490"/>
    </source>
</evidence>
<dbReference type="InterPro" id="IPR023267">
    <property type="entry name" value="RCMT"/>
</dbReference>
<evidence type="ECO:0000259" key="8">
    <source>
        <dbReference type="PROSITE" id="PS51686"/>
    </source>
</evidence>
<dbReference type="CDD" id="cd02440">
    <property type="entry name" value="AdoMet_MTases"/>
    <property type="match status" value="1"/>
</dbReference>
<protein>
    <recommendedName>
        <fullName evidence="8">SAM-dependent MTase RsmB/NOP-type domain-containing protein</fullName>
    </recommendedName>
</protein>
<dbReference type="AlphaFoldDB" id="A0A1L8CSA0"/>
<evidence type="ECO:0000256" key="3">
    <source>
        <dbReference type="ARBA" id="ARBA00022603"/>
    </source>
</evidence>
<dbReference type="PRINTS" id="PR02008">
    <property type="entry name" value="RCMTFAMILY"/>
</dbReference>
<keyword evidence="5 7" id="KW-0949">S-adenosyl-L-methionine</keyword>
<dbReference type="OrthoDB" id="9810297at2"/>